<evidence type="ECO:0000313" key="2">
    <source>
        <dbReference type="EMBL" id="GFR44996.1"/>
    </source>
</evidence>
<comment type="caution">
    <text evidence="2">The sequence shown here is derived from an EMBL/GenBank/DDBJ whole genome shotgun (WGS) entry which is preliminary data.</text>
</comment>
<evidence type="ECO:0000256" key="1">
    <source>
        <dbReference type="SAM" id="MobiDB-lite"/>
    </source>
</evidence>
<reference evidence="2 3" key="1">
    <citation type="journal article" date="2021" name="Sci. Rep.">
        <title>Genome sequencing of the multicellular alga Astrephomene provides insights into convergent evolution of germ-soma differentiation.</title>
        <authorList>
            <person name="Yamashita S."/>
            <person name="Yamamoto K."/>
            <person name="Matsuzaki R."/>
            <person name="Suzuki S."/>
            <person name="Yamaguchi H."/>
            <person name="Hirooka S."/>
            <person name="Minakuchi Y."/>
            <person name="Miyagishima S."/>
            <person name="Kawachi M."/>
            <person name="Toyoda A."/>
            <person name="Nozaki H."/>
        </authorList>
    </citation>
    <scope>NUCLEOTIDE SEQUENCE [LARGE SCALE GENOMIC DNA]</scope>
    <source>
        <strain evidence="2 3">NIES-4017</strain>
    </source>
</reference>
<evidence type="ECO:0000313" key="3">
    <source>
        <dbReference type="Proteomes" id="UP001054857"/>
    </source>
</evidence>
<sequence length="385" mass="41820">MLALQPAAPTVSKMTAPVHSANCGMGSLVFDCEVEERLSTAAVPPAVSAAPLRSSKEKLNQDRERLVNLSLPTSTYAWKLLRDVRYFLKEERDTDAILLATKLSAVGYNVVVRTALGGGPACFRNLRHEFLTVRGQGDFEGTEFIVEPQFREHFSIPHPTEEYSELLSAAPDVYVGASARLVPIVQTLCALMAESFEARGLTLPPWRRTQSMLSKWLPNRVRDTCFARASAPAGTVNGSGGSDDTDPNQMIQPSCSSSSSVLSLRQQQHQQQQQRQQQQQLPVATAAAAVTPAAANCGVVDVPFMVSETTFTFLRLSDPLQSPSTPKAPCHHCPSQQPQQQPQQDLQQYQQQPPCCQCRPAGPTAGKLHAGCSSSRCGTGSSRCR</sequence>
<dbReference type="Pfam" id="PF04720">
    <property type="entry name" value="PDDEXK_6"/>
    <property type="match status" value="1"/>
</dbReference>
<dbReference type="InterPro" id="IPR006502">
    <property type="entry name" value="PDDEXK-like"/>
</dbReference>
<name>A0AAD3DN84_9CHLO</name>
<dbReference type="PANTHER" id="PTHR31579">
    <property type="entry name" value="OS03G0796600 PROTEIN"/>
    <property type="match status" value="1"/>
</dbReference>
<proteinExistence type="predicted"/>
<dbReference type="AlphaFoldDB" id="A0AAD3DN84"/>
<feature type="compositionally biased region" description="Low complexity" evidence="1">
    <location>
        <begin position="331"/>
        <end position="346"/>
    </location>
</feature>
<organism evidence="2 3">
    <name type="scientific">Astrephomene gubernaculifera</name>
    <dbReference type="NCBI Taxonomy" id="47775"/>
    <lineage>
        <taxon>Eukaryota</taxon>
        <taxon>Viridiplantae</taxon>
        <taxon>Chlorophyta</taxon>
        <taxon>core chlorophytes</taxon>
        <taxon>Chlorophyceae</taxon>
        <taxon>CS clade</taxon>
        <taxon>Chlamydomonadales</taxon>
        <taxon>Astrephomenaceae</taxon>
        <taxon>Astrephomene</taxon>
    </lineage>
</organism>
<dbReference type="Proteomes" id="UP001054857">
    <property type="component" value="Unassembled WGS sequence"/>
</dbReference>
<feature type="region of interest" description="Disordered" evidence="1">
    <location>
        <begin position="232"/>
        <end position="278"/>
    </location>
</feature>
<protein>
    <submittedName>
        <fullName evidence="2">Uncharacterized protein</fullName>
    </submittedName>
</protein>
<feature type="compositionally biased region" description="Low complexity" evidence="1">
    <location>
        <begin position="252"/>
        <end position="278"/>
    </location>
</feature>
<accession>A0AAD3DN84</accession>
<keyword evidence="3" id="KW-1185">Reference proteome</keyword>
<gene>
    <name evidence="2" type="ORF">Agub_g6305</name>
</gene>
<dbReference type="PANTHER" id="PTHR31579:SF1">
    <property type="entry name" value="OS03G0796600 PROTEIN"/>
    <property type="match status" value="1"/>
</dbReference>
<feature type="region of interest" description="Disordered" evidence="1">
    <location>
        <begin position="317"/>
        <end position="346"/>
    </location>
</feature>
<dbReference type="EMBL" id="BMAR01000009">
    <property type="protein sequence ID" value="GFR44996.1"/>
    <property type="molecule type" value="Genomic_DNA"/>
</dbReference>